<protein>
    <submittedName>
        <fullName evidence="2">Uncharacterized protein</fullName>
    </submittedName>
</protein>
<keyword evidence="1" id="KW-0175">Coiled coil</keyword>
<accession>A0A3Q0NDU3</accession>
<dbReference type="Proteomes" id="UP000016703">
    <property type="component" value="Chromosome"/>
</dbReference>
<dbReference type="AlphaFoldDB" id="A0A3Q0NDU3"/>
<evidence type="ECO:0000313" key="2">
    <source>
        <dbReference type="EMBL" id="CDG45115.1"/>
    </source>
</evidence>
<feature type="coiled-coil region" evidence="1">
    <location>
        <begin position="36"/>
        <end position="141"/>
    </location>
</feature>
<evidence type="ECO:0000256" key="1">
    <source>
        <dbReference type="SAM" id="Coils"/>
    </source>
</evidence>
<gene>
    <name evidence="2" type="ORF">LMON_1257</name>
</gene>
<dbReference type="RefSeq" id="WP_014930901.1">
    <property type="nucleotide sequence ID" value="NC_022568.1"/>
</dbReference>
<organism evidence="2 3">
    <name type="scientific">Listeria monocytogenes serotype 1/2a (strain EGD / Mackaness)</name>
    <dbReference type="NCBI Taxonomy" id="1334565"/>
    <lineage>
        <taxon>Bacteria</taxon>
        <taxon>Bacillati</taxon>
        <taxon>Bacillota</taxon>
        <taxon>Bacilli</taxon>
        <taxon>Bacillales</taxon>
        <taxon>Listeriaceae</taxon>
        <taxon>Listeria</taxon>
    </lineage>
</organism>
<proteinExistence type="predicted"/>
<sequence>MSWFKKTPKIIQPDNLPDLIQVDNLKEYVVDSFEQKKRDAKTIEQLTSKISELEERLKEMEVLKVVLSEKDSALRLAETNIYSITRKVERTQQKLDNATSELNSFKILQDTQARKNQATERRAASSAKKEFAKELQNLINNHKGNLSKATVLNYIEQIEDVGNGIYS</sequence>
<reference evidence="2 3" key="1">
    <citation type="journal article" date="2014" name="MBio">
        <title>Comparison of widely used Listeria monocytogenes strains EGD, 10403S, and EGD-e highlights genomic variations underlying differences in pathogenicity.</title>
        <authorList>
            <person name="Becavin C."/>
            <person name="Bouchier C."/>
            <person name="Lechat P."/>
            <person name="Archambaud C."/>
            <person name="Creno S."/>
            <person name="Gouin E."/>
            <person name="Wu Z."/>
            <person name="Kuhbacher A."/>
            <person name="Brisse S."/>
            <person name="Pucciarelli M.G."/>
            <person name="Garcia-del Portillo F."/>
            <person name="Hain T."/>
            <person name="Portnoy D.A."/>
            <person name="Chakraborty T."/>
            <person name="Lecuit M."/>
            <person name="Pizarro-Cerda J."/>
            <person name="Moszer I."/>
            <person name="Bierne H."/>
            <person name="Cossart P."/>
        </authorList>
    </citation>
    <scope>NUCLEOTIDE SEQUENCE [LARGE SCALE GENOMIC DNA]</scope>
    <source>
        <strain evidence="3">EGD / Mackaness</strain>
    </source>
</reference>
<dbReference type="EMBL" id="HG421741">
    <property type="protein sequence ID" value="CDG45115.1"/>
    <property type="molecule type" value="Genomic_DNA"/>
</dbReference>
<name>A0A3Q0NDU3_LISMG</name>
<dbReference type="KEGG" id="lmod:LMON_1257"/>
<evidence type="ECO:0000313" key="3">
    <source>
        <dbReference type="Proteomes" id="UP000016703"/>
    </source>
</evidence>